<reference evidence="1 2" key="1">
    <citation type="submission" date="2016-10" db="EMBL/GenBank/DDBJ databases">
        <authorList>
            <person name="de Groot N.N."/>
        </authorList>
    </citation>
    <scope>NUCLEOTIDE SEQUENCE [LARGE SCALE GENOMIC DNA]</scope>
    <source>
        <strain evidence="1 2">Nl18</strain>
    </source>
</reference>
<dbReference type="Proteomes" id="UP000183898">
    <property type="component" value="Unassembled WGS sequence"/>
</dbReference>
<evidence type="ECO:0000313" key="1">
    <source>
        <dbReference type="EMBL" id="SEO38299.1"/>
    </source>
</evidence>
<evidence type="ECO:0000313" key="2">
    <source>
        <dbReference type="Proteomes" id="UP000183898"/>
    </source>
</evidence>
<dbReference type="EMBL" id="FOCT01000019">
    <property type="protein sequence ID" value="SEO38299.1"/>
    <property type="molecule type" value="Genomic_DNA"/>
</dbReference>
<dbReference type="RefSeq" id="WP_139176958.1">
    <property type="nucleotide sequence ID" value="NZ_FOCT01000019.1"/>
</dbReference>
<protein>
    <submittedName>
        <fullName evidence="1">Uncharacterized protein</fullName>
    </submittedName>
</protein>
<name>A0A1H8P8L6_9PROT</name>
<organism evidence="1 2">
    <name type="scientific">Nitrosospira multiformis</name>
    <dbReference type="NCBI Taxonomy" id="1231"/>
    <lineage>
        <taxon>Bacteria</taxon>
        <taxon>Pseudomonadati</taxon>
        <taxon>Pseudomonadota</taxon>
        <taxon>Betaproteobacteria</taxon>
        <taxon>Nitrosomonadales</taxon>
        <taxon>Nitrosomonadaceae</taxon>
        <taxon>Nitrosospira</taxon>
    </lineage>
</organism>
<accession>A0A1H8P8L6</accession>
<sequence length="181" mass="21335">MSENKGHKKGGGKLSRSEVVTVRLDPKLRYMAELAARKQRRTLSSFIEWSIEQSLKEVLVVNASKGERSNLAQMAESLWDISSPKRLVKLAQKCPELLNYKEERIWRLMDEWKALFDFYEDGSRRFRWELLDSLWKEFEQYGDEEITEKDLGWKVGEYFQRTGLPSSALVIHSEPRYIDEI</sequence>
<proteinExistence type="predicted"/>
<dbReference type="AlphaFoldDB" id="A0A1H8P8L6"/>
<gene>
    <name evidence="1" type="ORF">SAMN05216404_11953</name>
</gene>